<evidence type="ECO:0000313" key="1">
    <source>
        <dbReference type="EMBL" id="MBC4017700.1"/>
    </source>
</evidence>
<reference evidence="1" key="1">
    <citation type="submission" date="2020-08" db="EMBL/GenBank/DDBJ databases">
        <authorList>
            <person name="Hu Y."/>
            <person name="Nguyen S.V."/>
            <person name="Li F."/>
            <person name="Fanning S."/>
        </authorList>
    </citation>
    <scope>NUCLEOTIDE SEQUENCE</scope>
    <source>
        <strain evidence="1">SYSU D8009</strain>
    </source>
</reference>
<dbReference type="Proteomes" id="UP000600101">
    <property type="component" value="Unassembled WGS sequence"/>
</dbReference>
<comment type="caution">
    <text evidence="1">The sequence shown here is derived from an EMBL/GenBank/DDBJ whole genome shotgun (WGS) entry which is preliminary data.</text>
</comment>
<gene>
    <name evidence="1" type="ORF">H7965_20555</name>
</gene>
<keyword evidence="2" id="KW-1185">Reference proteome</keyword>
<dbReference type="AlphaFoldDB" id="A0A9X0R1N8"/>
<sequence length="76" mass="8213">MRNFLRYPIGPRWGGGSLFRPGRMVAARIGSAMAGMRAITTVSDTTFGSRPPIPHSGLLRKLRRRLVVILHAGGAA</sequence>
<accession>A0A9X0R1N8</accession>
<evidence type="ECO:0000313" key="2">
    <source>
        <dbReference type="Proteomes" id="UP000600101"/>
    </source>
</evidence>
<dbReference type="EMBL" id="JACOMF010000033">
    <property type="protein sequence ID" value="MBC4017700.1"/>
    <property type="molecule type" value="Genomic_DNA"/>
</dbReference>
<name>A0A9X0R1N8_9PROT</name>
<proteinExistence type="predicted"/>
<dbReference type="RefSeq" id="WP_186772459.1">
    <property type="nucleotide sequence ID" value="NZ_JACOMF010000033.1"/>
</dbReference>
<protein>
    <submittedName>
        <fullName evidence="1">Uncharacterized protein</fullName>
    </submittedName>
</protein>
<organism evidence="1 2">
    <name type="scientific">Siccirubricoccus deserti</name>
    <dbReference type="NCBI Taxonomy" id="2013562"/>
    <lineage>
        <taxon>Bacteria</taxon>
        <taxon>Pseudomonadati</taxon>
        <taxon>Pseudomonadota</taxon>
        <taxon>Alphaproteobacteria</taxon>
        <taxon>Acetobacterales</taxon>
        <taxon>Roseomonadaceae</taxon>
        <taxon>Siccirubricoccus</taxon>
    </lineage>
</organism>